<dbReference type="Proteomes" id="UP000650466">
    <property type="component" value="Unassembled WGS sequence"/>
</dbReference>
<accession>A0A926QIQ4</accession>
<keyword evidence="1" id="KW-0472">Membrane</keyword>
<proteinExistence type="predicted"/>
<sequence>MMLSQVSDYLFMGSLVLLIITFFLHGAGIRGFTDTGAGSGAATDLNMEHEHQKLMQRQDSLLSRMIRSYFFWIAIAGILVSVVLSKL</sequence>
<evidence type="ECO:0000256" key="1">
    <source>
        <dbReference type="SAM" id="Phobius"/>
    </source>
</evidence>
<name>A0A926QIQ4_9BACL</name>
<reference evidence="2" key="1">
    <citation type="submission" date="2020-09" db="EMBL/GenBank/DDBJ databases">
        <title>Draft Genome Sequence of Paenibacillus sp. WST5.</title>
        <authorList>
            <person name="Bao Z."/>
        </authorList>
    </citation>
    <scope>NUCLEOTIDE SEQUENCE</scope>
    <source>
        <strain evidence="2">WST5</strain>
    </source>
</reference>
<keyword evidence="1" id="KW-0812">Transmembrane</keyword>
<evidence type="ECO:0000313" key="3">
    <source>
        <dbReference type="Proteomes" id="UP000650466"/>
    </source>
</evidence>
<protein>
    <submittedName>
        <fullName evidence="2">Uncharacterized protein</fullName>
    </submittedName>
</protein>
<keyword evidence="3" id="KW-1185">Reference proteome</keyword>
<dbReference type="AlphaFoldDB" id="A0A926QIQ4"/>
<dbReference type="RefSeq" id="WP_188173639.1">
    <property type="nucleotide sequence ID" value="NZ_JACVVD010000002.1"/>
</dbReference>
<evidence type="ECO:0000313" key="2">
    <source>
        <dbReference type="EMBL" id="MBD0379858.1"/>
    </source>
</evidence>
<keyword evidence="1" id="KW-1133">Transmembrane helix</keyword>
<comment type="caution">
    <text evidence="2">The sequence shown here is derived from an EMBL/GenBank/DDBJ whole genome shotgun (WGS) entry which is preliminary data.</text>
</comment>
<feature type="transmembrane region" description="Helical" evidence="1">
    <location>
        <begin position="66"/>
        <end position="84"/>
    </location>
</feature>
<dbReference type="EMBL" id="JACVVD010000002">
    <property type="protein sequence ID" value="MBD0379858.1"/>
    <property type="molecule type" value="Genomic_DNA"/>
</dbReference>
<gene>
    <name evidence="2" type="ORF">ICC18_07015</name>
</gene>
<organism evidence="2 3">
    <name type="scientific">Paenibacillus sedimenti</name>
    <dbReference type="NCBI Taxonomy" id="2770274"/>
    <lineage>
        <taxon>Bacteria</taxon>
        <taxon>Bacillati</taxon>
        <taxon>Bacillota</taxon>
        <taxon>Bacilli</taxon>
        <taxon>Bacillales</taxon>
        <taxon>Paenibacillaceae</taxon>
        <taxon>Paenibacillus</taxon>
    </lineage>
</organism>